<gene>
    <name evidence="1" type="ORF">HH682_15380</name>
</gene>
<dbReference type="InterPro" id="IPR035709">
    <property type="entry name" value="YoaB-like"/>
</dbReference>
<dbReference type="Proteomes" id="UP000790096">
    <property type="component" value="Unassembled WGS sequence"/>
</dbReference>
<dbReference type="InterPro" id="IPR006175">
    <property type="entry name" value="YjgF/YER057c/UK114"/>
</dbReference>
<proteinExistence type="predicted"/>
<reference evidence="1 2" key="1">
    <citation type="submission" date="2020-04" db="EMBL/GenBank/DDBJ databases">
        <title>Genome sequencing of Rosenbergiella species.</title>
        <authorList>
            <person name="Alvarez-Perez S."/>
            <person name="Lievens B."/>
        </authorList>
    </citation>
    <scope>NUCLEOTIDE SEQUENCE [LARGE SCALE GENOMIC DNA]</scope>
    <source>
        <strain evidence="1 2">S61</strain>
    </source>
</reference>
<dbReference type="Pfam" id="PF01042">
    <property type="entry name" value="Ribonuc_L-PSP"/>
    <property type="match status" value="1"/>
</dbReference>
<dbReference type="EMBL" id="JABBFR010000053">
    <property type="protein sequence ID" value="MBT0725757.1"/>
    <property type="molecule type" value="Genomic_DNA"/>
</dbReference>
<comment type="caution">
    <text evidence="1">The sequence shown here is derived from an EMBL/GenBank/DDBJ whole genome shotgun (WGS) entry which is preliminary data.</text>
</comment>
<dbReference type="PANTHER" id="PTHR47328">
    <property type="match status" value="1"/>
</dbReference>
<dbReference type="PANTHER" id="PTHR47328:SF1">
    <property type="entry name" value="RUTC FAMILY PROTEIN YOAB"/>
    <property type="match status" value="1"/>
</dbReference>
<evidence type="ECO:0000313" key="1">
    <source>
        <dbReference type="EMBL" id="MBT0725757.1"/>
    </source>
</evidence>
<dbReference type="InterPro" id="IPR035959">
    <property type="entry name" value="RutC-like_sf"/>
</dbReference>
<protein>
    <recommendedName>
        <fullName evidence="3">Enamine deaminase RidA, house cleaning of reactive enamine intermediates, YjgF/YER057c/UK114 family</fullName>
    </recommendedName>
</protein>
<name>A0ABS5T0Q6_9GAMM</name>
<sequence length="128" mass="14348">MLNVIQRNADLTSLIKIPGKFPGRVQATCYESLIWLVSASSSKVNDFEKQVIECFDTLSENLKNLGSESRNLISVTVLLSDMNNKEIFDNLWSKWIGDNPSAWPQRSCFGVQLGKGLLVEITALAYKH</sequence>
<organism evidence="1 2">
    <name type="scientific">Rosenbergiella gaditana</name>
    <dbReference type="NCBI Taxonomy" id="2726987"/>
    <lineage>
        <taxon>Bacteria</taxon>
        <taxon>Pseudomonadati</taxon>
        <taxon>Pseudomonadota</taxon>
        <taxon>Gammaproteobacteria</taxon>
        <taxon>Enterobacterales</taxon>
        <taxon>Erwiniaceae</taxon>
        <taxon>Rosenbergiella</taxon>
    </lineage>
</organism>
<dbReference type="Gene3D" id="3.30.1330.40">
    <property type="entry name" value="RutC-like"/>
    <property type="match status" value="1"/>
</dbReference>
<keyword evidence="2" id="KW-1185">Reference proteome</keyword>
<accession>A0ABS5T0Q6</accession>
<evidence type="ECO:0000313" key="2">
    <source>
        <dbReference type="Proteomes" id="UP000790096"/>
    </source>
</evidence>
<evidence type="ECO:0008006" key="3">
    <source>
        <dbReference type="Google" id="ProtNLM"/>
    </source>
</evidence>
<dbReference type="SUPFAM" id="SSF55298">
    <property type="entry name" value="YjgF-like"/>
    <property type="match status" value="1"/>
</dbReference>
<dbReference type="RefSeq" id="WP_214238358.1">
    <property type="nucleotide sequence ID" value="NZ_JABBFR010000053.1"/>
</dbReference>